<accession>A0A127F7D4</accession>
<dbReference type="InterPro" id="IPR027266">
    <property type="entry name" value="TrmE/GcvT-like"/>
</dbReference>
<feature type="binding site" evidence="6">
    <location>
        <begin position="248"/>
        <end position="254"/>
    </location>
    <ligand>
        <name>GTP</name>
        <dbReference type="ChEBI" id="CHEBI:37565"/>
    </ligand>
</feature>
<dbReference type="InterPro" id="IPR027368">
    <property type="entry name" value="MnmE_dom2"/>
</dbReference>
<keyword evidence="5 6" id="KW-0342">GTP-binding</keyword>
<dbReference type="InterPro" id="IPR006073">
    <property type="entry name" value="GTP-bd"/>
</dbReference>
<keyword evidence="6" id="KW-0479">Metal-binding</keyword>
<feature type="binding site" evidence="6">
    <location>
        <position position="250"/>
    </location>
    <ligand>
        <name>K(+)</name>
        <dbReference type="ChEBI" id="CHEBI:29103"/>
    </ligand>
</feature>
<feature type="binding site" evidence="6">
    <location>
        <position position="253"/>
    </location>
    <ligand>
        <name>K(+)</name>
        <dbReference type="ChEBI" id="CHEBI:29103"/>
    </ligand>
</feature>
<evidence type="ECO:0000256" key="2">
    <source>
        <dbReference type="ARBA" id="ARBA00022694"/>
    </source>
</evidence>
<dbReference type="CDD" id="cd04164">
    <property type="entry name" value="trmE"/>
    <property type="match status" value="1"/>
</dbReference>
<dbReference type="GO" id="GO:0002098">
    <property type="term" value="P:tRNA wobble uridine modification"/>
    <property type="evidence" value="ECO:0007669"/>
    <property type="project" value="TreeGrafter"/>
</dbReference>
<dbReference type="STRING" id="465721.ACG33_00005"/>
<dbReference type="KEGG" id="sdf:ACG33_00005"/>
<dbReference type="SUPFAM" id="SSF52540">
    <property type="entry name" value="P-loop containing nucleoside triphosphate hydrolases"/>
    <property type="match status" value="1"/>
</dbReference>
<dbReference type="Pfam" id="PF12631">
    <property type="entry name" value="MnmE_helical"/>
    <property type="match status" value="1"/>
</dbReference>
<dbReference type="HAMAP" id="MF_00379">
    <property type="entry name" value="GTPase_MnmE"/>
    <property type="match status" value="1"/>
</dbReference>
<dbReference type="PANTHER" id="PTHR42714">
    <property type="entry name" value="TRNA MODIFICATION GTPASE GTPBP3"/>
    <property type="match status" value="1"/>
</dbReference>
<comment type="function">
    <text evidence="6">Exhibits a very high intrinsic GTPase hydrolysis rate. Involved in the addition of a carboxymethylaminomethyl (cmnm) group at the wobble position (U34) of certain tRNAs, forming tRNA-cmnm(5)s(2)U34.</text>
</comment>
<dbReference type="RefSeq" id="WP_066922593.1">
    <property type="nucleotide sequence ID" value="NZ_CP011971.1"/>
</dbReference>
<dbReference type="InterPro" id="IPR027417">
    <property type="entry name" value="P-loop_NTPase"/>
</dbReference>
<feature type="binding site" evidence="6">
    <location>
        <begin position="229"/>
        <end position="234"/>
    </location>
    <ligand>
        <name>GTP</name>
        <dbReference type="ChEBI" id="CHEBI:37565"/>
    </ligand>
</feature>
<dbReference type="PROSITE" id="PS51709">
    <property type="entry name" value="G_TRME"/>
    <property type="match status" value="1"/>
</dbReference>
<feature type="domain" description="TrmE-type G" evidence="8">
    <location>
        <begin position="219"/>
        <end position="387"/>
    </location>
</feature>
<dbReference type="InterPro" id="IPR018948">
    <property type="entry name" value="GTP-bd_TrmE_N"/>
</dbReference>
<keyword evidence="2 6" id="KW-0819">tRNA processing</keyword>
<comment type="subunit">
    <text evidence="6">Homodimer. Heterotetramer of two MnmE and two MnmG subunits.</text>
</comment>
<dbReference type="NCBIfam" id="TIGR00450">
    <property type="entry name" value="mnmE_trmE_thdF"/>
    <property type="match status" value="1"/>
</dbReference>
<dbReference type="Gene3D" id="3.30.1360.120">
    <property type="entry name" value="Probable tRNA modification gtpase trme, domain 1"/>
    <property type="match status" value="1"/>
</dbReference>
<keyword evidence="3 6" id="KW-0547">Nucleotide-binding</keyword>
<keyword evidence="6 9" id="KW-0378">Hydrolase</keyword>
<dbReference type="GO" id="GO:0046872">
    <property type="term" value="F:metal ion binding"/>
    <property type="evidence" value="ECO:0007669"/>
    <property type="project" value="UniProtKB-KW"/>
</dbReference>
<dbReference type="EMBL" id="CP011971">
    <property type="protein sequence ID" value="AMN45508.1"/>
    <property type="molecule type" value="Genomic_DNA"/>
</dbReference>
<feature type="binding site" evidence="6">
    <location>
        <position position="229"/>
    </location>
    <ligand>
        <name>K(+)</name>
        <dbReference type="ChEBI" id="CHEBI:29103"/>
    </ligand>
</feature>
<feature type="binding site" evidence="6">
    <location>
        <position position="123"/>
    </location>
    <ligand>
        <name>(6S)-5-formyl-5,6,7,8-tetrahydrofolate</name>
        <dbReference type="ChEBI" id="CHEBI:57457"/>
    </ligand>
</feature>
<feature type="binding site" evidence="6">
    <location>
        <position position="27"/>
    </location>
    <ligand>
        <name>(6S)-5-formyl-5,6,7,8-tetrahydrofolate</name>
        <dbReference type="ChEBI" id="CHEBI:57457"/>
    </ligand>
</feature>
<feature type="binding site" evidence="6">
    <location>
        <position position="254"/>
    </location>
    <ligand>
        <name>Mg(2+)</name>
        <dbReference type="ChEBI" id="CHEBI:18420"/>
    </ligand>
</feature>
<comment type="subcellular location">
    <subcellularLocation>
        <location evidence="6">Cytoplasm</location>
    </subcellularLocation>
</comment>
<dbReference type="InterPro" id="IPR031168">
    <property type="entry name" value="G_TrmE"/>
</dbReference>
<organism evidence="9 10">
    <name type="scientific">Steroidobacter denitrificans</name>
    <dbReference type="NCBI Taxonomy" id="465721"/>
    <lineage>
        <taxon>Bacteria</taxon>
        <taxon>Pseudomonadati</taxon>
        <taxon>Pseudomonadota</taxon>
        <taxon>Gammaproteobacteria</taxon>
        <taxon>Steroidobacterales</taxon>
        <taxon>Steroidobacteraceae</taxon>
        <taxon>Steroidobacter</taxon>
    </lineage>
</organism>
<dbReference type="GO" id="GO:0003924">
    <property type="term" value="F:GTPase activity"/>
    <property type="evidence" value="ECO:0007669"/>
    <property type="project" value="UniProtKB-UniRule"/>
</dbReference>
<dbReference type="InterPro" id="IPR005225">
    <property type="entry name" value="Small_GTP-bd"/>
</dbReference>
<feature type="binding site" evidence="6">
    <location>
        <begin position="273"/>
        <end position="276"/>
    </location>
    <ligand>
        <name>GTP</name>
        <dbReference type="ChEBI" id="CHEBI:37565"/>
    </ligand>
</feature>
<dbReference type="InterPro" id="IPR004520">
    <property type="entry name" value="GTPase_MnmE"/>
</dbReference>
<dbReference type="OrthoDB" id="9805918at2"/>
<protein>
    <recommendedName>
        <fullName evidence="6">tRNA modification GTPase MnmE</fullName>
        <ecNumber evidence="6">3.6.-.-</ecNumber>
    </recommendedName>
</protein>
<feature type="binding site" evidence="6">
    <location>
        <position position="84"/>
    </location>
    <ligand>
        <name>(6S)-5-formyl-5,6,7,8-tetrahydrofolate</name>
        <dbReference type="ChEBI" id="CHEBI:57457"/>
    </ligand>
</feature>
<dbReference type="GO" id="GO:0030488">
    <property type="term" value="P:tRNA methylation"/>
    <property type="evidence" value="ECO:0007669"/>
    <property type="project" value="TreeGrafter"/>
</dbReference>
<dbReference type="Pfam" id="PF01926">
    <property type="entry name" value="MMR_HSR1"/>
    <property type="match status" value="1"/>
</dbReference>
<dbReference type="CDD" id="cd14858">
    <property type="entry name" value="TrmE_N"/>
    <property type="match status" value="1"/>
</dbReference>
<evidence type="ECO:0000313" key="9">
    <source>
        <dbReference type="EMBL" id="AMN45508.1"/>
    </source>
</evidence>
<comment type="cofactor">
    <cofactor evidence="6">
        <name>K(+)</name>
        <dbReference type="ChEBI" id="CHEBI:29103"/>
    </cofactor>
    <text evidence="6">Binds 1 potassium ion per subunit.</text>
</comment>
<keyword evidence="6" id="KW-0963">Cytoplasm</keyword>
<evidence type="ECO:0000256" key="3">
    <source>
        <dbReference type="ARBA" id="ARBA00022741"/>
    </source>
</evidence>
<evidence type="ECO:0000256" key="4">
    <source>
        <dbReference type="ARBA" id="ARBA00022958"/>
    </source>
</evidence>
<dbReference type="GO" id="GO:0005829">
    <property type="term" value="C:cytosol"/>
    <property type="evidence" value="ECO:0007669"/>
    <property type="project" value="TreeGrafter"/>
</dbReference>
<comment type="caution">
    <text evidence="6">Lacks conserved residue(s) required for the propagation of feature annotation.</text>
</comment>
<dbReference type="AlphaFoldDB" id="A0A127F7D4"/>
<evidence type="ECO:0000259" key="8">
    <source>
        <dbReference type="PROSITE" id="PS51709"/>
    </source>
</evidence>
<dbReference type="PANTHER" id="PTHR42714:SF2">
    <property type="entry name" value="TRNA MODIFICATION GTPASE GTPBP3, MITOCHONDRIAL"/>
    <property type="match status" value="1"/>
</dbReference>
<reference evidence="9 10" key="1">
    <citation type="submission" date="2015-06" db="EMBL/GenBank/DDBJ databases">
        <title>A Comprehensive Approach to Explore the Metabolic and Phylogenetic Diversity of Bacterial Steroid Degradation in the Environment: Testosterone as an Example.</title>
        <authorList>
            <person name="Yang F.-C."/>
            <person name="Chen Y.-L."/>
            <person name="Yu C.-P."/>
            <person name="Tang S.-L."/>
            <person name="Wang P.-H."/>
            <person name="Ismail W."/>
            <person name="Wang C.-H."/>
            <person name="Yang C.-Y."/>
            <person name="Chiang Y.-R."/>
        </authorList>
    </citation>
    <scope>NUCLEOTIDE SEQUENCE [LARGE SCALE GENOMIC DNA]</scope>
    <source>
        <strain evidence="9 10">DSM 18526</strain>
    </source>
</reference>
<evidence type="ECO:0000256" key="7">
    <source>
        <dbReference type="RuleBase" id="RU003313"/>
    </source>
</evidence>
<dbReference type="InterPro" id="IPR025867">
    <property type="entry name" value="MnmE_helical"/>
</dbReference>
<name>A0A127F7D4_STEDE</name>
<dbReference type="Gene3D" id="3.40.50.300">
    <property type="entry name" value="P-loop containing nucleotide triphosphate hydrolases"/>
    <property type="match status" value="1"/>
</dbReference>
<dbReference type="Proteomes" id="UP000070250">
    <property type="component" value="Chromosome"/>
</dbReference>
<keyword evidence="4 6" id="KW-0630">Potassium</keyword>
<evidence type="ECO:0000313" key="10">
    <source>
        <dbReference type="Proteomes" id="UP000070250"/>
    </source>
</evidence>
<comment type="similarity">
    <text evidence="1 6 7">Belongs to the TRAFAC class TrmE-Era-EngA-EngB-Septin-like GTPase superfamily. TrmE GTPase family.</text>
</comment>
<dbReference type="GO" id="GO:0005525">
    <property type="term" value="F:GTP binding"/>
    <property type="evidence" value="ECO:0007669"/>
    <property type="project" value="UniProtKB-UniRule"/>
</dbReference>
<evidence type="ECO:0000256" key="1">
    <source>
        <dbReference type="ARBA" id="ARBA00011043"/>
    </source>
</evidence>
<feature type="binding site" evidence="6">
    <location>
        <position position="233"/>
    </location>
    <ligand>
        <name>Mg(2+)</name>
        <dbReference type="ChEBI" id="CHEBI:18420"/>
    </ligand>
</feature>
<keyword evidence="10" id="KW-1185">Reference proteome</keyword>
<dbReference type="Gene3D" id="1.20.120.430">
    <property type="entry name" value="tRNA modification GTPase MnmE domain 2"/>
    <property type="match status" value="1"/>
</dbReference>
<keyword evidence="6" id="KW-0460">Magnesium</keyword>
<dbReference type="NCBIfam" id="NF003661">
    <property type="entry name" value="PRK05291.1-3"/>
    <property type="match status" value="1"/>
</dbReference>
<dbReference type="NCBIfam" id="TIGR00231">
    <property type="entry name" value="small_GTP"/>
    <property type="match status" value="1"/>
</dbReference>
<dbReference type="EC" id="3.6.-.-" evidence="6"/>
<gene>
    <name evidence="6" type="primary">mnmE</name>
    <name evidence="6" type="synonym">trmE</name>
    <name evidence="9" type="ORF">ACG33_00005</name>
</gene>
<evidence type="ECO:0000256" key="5">
    <source>
        <dbReference type="ARBA" id="ARBA00023134"/>
    </source>
</evidence>
<feature type="binding site" evidence="6">
    <location>
        <position position="248"/>
    </location>
    <ligand>
        <name>K(+)</name>
        <dbReference type="ChEBI" id="CHEBI:29103"/>
    </ligand>
</feature>
<evidence type="ECO:0000256" key="6">
    <source>
        <dbReference type="HAMAP-Rule" id="MF_00379"/>
    </source>
</evidence>
<proteinExistence type="inferred from homology"/>
<feature type="binding site" evidence="6">
    <location>
        <position position="464"/>
    </location>
    <ligand>
        <name>(6S)-5-formyl-5,6,7,8-tetrahydrofolate</name>
        <dbReference type="ChEBI" id="CHEBI:57457"/>
    </ligand>
</feature>
<dbReference type="Pfam" id="PF10396">
    <property type="entry name" value="TrmE_N"/>
    <property type="match status" value="1"/>
</dbReference>
<sequence length="464" mass="49407">MNKVSASADTIVAIATPPGRGGIGILRLSGAGVTDIARSILGDVPQPRQAVLRIFQDADGDMIDGGLALYFPAPASFTGEDVLELHGHGGPVVMDLLLAHTLELGARPAQPGEFSQRAFLNDKVDLTQAEAIADLIDSGSAQAARAATRSLQGEFSMMVRSLTEAITETRMHVEAAIDFPEEEIDFLADSQLQARLDGALALCAQITAMAGQGALLREGMTVVIAGRPNAGKSSLLNRLAGYEAAIVTDIPGTTRDVLRERIHIDGMPLHVADTAGLRDEADRIEAEGIRRAHQEMTRADRILYLIDASQQPDDAAVALELEALPDVPVSVVMNKIDLSGTAARCDPADVSGLHSAGRRASPPRIYLSAATGEGVDLLREHLKACVGYQGAEAGTISARRRHLDALGRADQHLREAQRQLLKQRAGELMAEELRQAQQCLAEITGEFTSEDLLGRIFAGFCIGK</sequence>